<keyword evidence="8" id="KW-0010">Activator</keyword>
<evidence type="ECO:0000256" key="2">
    <source>
        <dbReference type="ARBA" id="ARBA00007526"/>
    </source>
</evidence>
<dbReference type="PANTHER" id="PTHR13104">
    <property type="entry name" value="MED-6-RELATED"/>
    <property type="match status" value="1"/>
</dbReference>
<keyword evidence="4 8" id="KW-0805">Transcription regulation</keyword>
<gene>
    <name evidence="8" type="primary">MED6</name>
    <name evidence="10" type="ORF">T551_03442</name>
</gene>
<dbReference type="InterPro" id="IPR007018">
    <property type="entry name" value="Mediator_Med6"/>
</dbReference>
<dbReference type="eggNOG" id="KOG3169">
    <property type="taxonomic scope" value="Eukaryota"/>
</dbReference>
<keyword evidence="11" id="KW-1185">Reference proteome</keyword>
<dbReference type="OrthoDB" id="344220at2759"/>
<comment type="similarity">
    <text evidence="2 8">Belongs to the Mediator complex subunit 6 family.</text>
</comment>
<dbReference type="Proteomes" id="UP000053447">
    <property type="component" value="Unassembled WGS sequence"/>
</dbReference>
<feature type="region of interest" description="Disordered" evidence="9">
    <location>
        <begin position="187"/>
        <end position="232"/>
    </location>
</feature>
<dbReference type="GO" id="GO:0016592">
    <property type="term" value="C:mediator complex"/>
    <property type="evidence" value="ECO:0007669"/>
    <property type="project" value="EnsemblFungi"/>
</dbReference>
<dbReference type="VEuPathDB" id="FungiDB:T551_03442"/>
<evidence type="ECO:0000256" key="5">
    <source>
        <dbReference type="ARBA" id="ARBA00023163"/>
    </source>
</evidence>
<proteinExistence type="inferred from homology"/>
<dbReference type="STRING" id="1408657.A0A0W4ZDQ6"/>
<evidence type="ECO:0000256" key="3">
    <source>
        <dbReference type="ARBA" id="ARBA00020634"/>
    </source>
</evidence>
<comment type="subcellular location">
    <subcellularLocation>
        <location evidence="1 8">Nucleus</location>
    </subcellularLocation>
</comment>
<dbReference type="InterPro" id="IPR038566">
    <property type="entry name" value="Mediator_Med6_sf"/>
</dbReference>
<keyword evidence="6 8" id="KW-0539">Nucleus</keyword>
<protein>
    <recommendedName>
        <fullName evidence="3 8">Mediator of RNA polymerase II transcription subunit 6</fullName>
    </recommendedName>
    <alternativeName>
        <fullName evidence="7 8">Mediator complex subunit 6</fullName>
    </alternativeName>
</protein>
<dbReference type="Pfam" id="PF04934">
    <property type="entry name" value="Med6"/>
    <property type="match status" value="1"/>
</dbReference>
<dbReference type="AlphaFoldDB" id="A0A0W4ZDQ6"/>
<sequence length="232" mass="26563">MIDLSVIAWRMPEWISAYGGLRTDNVLEYFAQSPFYDRHSNNQLLKMQTQFSTLGDLQGHLKKMRGIEFVISANYDPDAWVIYKQHRTSEHDATILAAYFIANESIYMAPSIHAVIASRMLNIILSLRLARSLVHELHQFSSDLGYSYTPTRTSAGSKEDTSIHDKSNQQMLKALVDAMRERHHIHLQHHDSLVPKQLESNTQDKAKQNETIVLKKKKKTDKKSKSPSSSQP</sequence>
<evidence type="ECO:0000256" key="4">
    <source>
        <dbReference type="ARBA" id="ARBA00023015"/>
    </source>
</evidence>
<name>A0A0W4ZDQ6_PNEJ7</name>
<dbReference type="RefSeq" id="XP_018228054.1">
    <property type="nucleotide sequence ID" value="XM_018375705.1"/>
</dbReference>
<feature type="region of interest" description="Disordered" evidence="9">
    <location>
        <begin position="148"/>
        <end position="167"/>
    </location>
</feature>
<evidence type="ECO:0000256" key="9">
    <source>
        <dbReference type="SAM" id="MobiDB-lite"/>
    </source>
</evidence>
<dbReference type="GO" id="GO:0003713">
    <property type="term" value="F:transcription coactivator activity"/>
    <property type="evidence" value="ECO:0007669"/>
    <property type="project" value="EnsemblFungi"/>
</dbReference>
<evidence type="ECO:0000256" key="7">
    <source>
        <dbReference type="ARBA" id="ARBA00031259"/>
    </source>
</evidence>
<evidence type="ECO:0000256" key="6">
    <source>
        <dbReference type="ARBA" id="ARBA00023242"/>
    </source>
</evidence>
<organism evidence="10 11">
    <name type="scientific">Pneumocystis jirovecii (strain RU7)</name>
    <name type="common">Human pneumocystis pneumonia agent</name>
    <dbReference type="NCBI Taxonomy" id="1408657"/>
    <lineage>
        <taxon>Eukaryota</taxon>
        <taxon>Fungi</taxon>
        <taxon>Dikarya</taxon>
        <taxon>Ascomycota</taxon>
        <taxon>Taphrinomycotina</taxon>
        <taxon>Pneumocystomycetes</taxon>
        <taxon>Pneumocystaceae</taxon>
        <taxon>Pneumocystis</taxon>
    </lineage>
</organism>
<evidence type="ECO:0000256" key="1">
    <source>
        <dbReference type="ARBA" id="ARBA00004123"/>
    </source>
</evidence>
<comment type="function">
    <text evidence="8">Component of the Mediator complex, a coactivator involved in the regulated transcription of nearly all RNA polymerase II-dependent genes. Mediator functions as a bridge to convey information from gene-specific regulatory proteins to the basal RNA polymerase II transcription machinery. Mediator is recruited to promoters by direct interactions with regulatory proteins and serves as a scaffold for the assembly of a functional preinitiation complex with RNA polymerase II and the general transcription factors.</text>
</comment>
<dbReference type="GO" id="GO:0006357">
    <property type="term" value="P:regulation of transcription by RNA polymerase II"/>
    <property type="evidence" value="ECO:0007669"/>
    <property type="project" value="InterPro"/>
</dbReference>
<keyword evidence="5 8" id="KW-0804">Transcription</keyword>
<dbReference type="Gene3D" id="3.10.450.580">
    <property type="entry name" value="Mediator complex, subunit Med6"/>
    <property type="match status" value="1"/>
</dbReference>
<accession>A0A0W4ZDQ6</accession>
<comment type="caution">
    <text evidence="10">The sequence shown here is derived from an EMBL/GenBank/DDBJ whole genome shotgun (WGS) entry which is preliminary data.</text>
</comment>
<reference evidence="11" key="1">
    <citation type="journal article" date="2016" name="Nat. Commun.">
        <title>Genome analysis of three Pneumocystis species reveals adaptation mechanisms to life exclusively in mammalian hosts.</title>
        <authorList>
            <person name="Ma L."/>
            <person name="Chen Z."/>
            <person name="Huang D.W."/>
            <person name="Kutty G."/>
            <person name="Ishihara M."/>
            <person name="Wang H."/>
            <person name="Abouelleil A."/>
            <person name="Bishop L."/>
            <person name="Davey E."/>
            <person name="Deng R."/>
            <person name="Deng X."/>
            <person name="Fan L."/>
            <person name="Fantoni G."/>
            <person name="Fitzgerald M."/>
            <person name="Gogineni E."/>
            <person name="Goldberg J.M."/>
            <person name="Handley G."/>
            <person name="Hu X."/>
            <person name="Huber C."/>
            <person name="Jiao X."/>
            <person name="Jones K."/>
            <person name="Levin J.Z."/>
            <person name="Liu Y."/>
            <person name="Macdonald P."/>
            <person name="Melnikov A."/>
            <person name="Raley C."/>
            <person name="Sassi M."/>
            <person name="Sherman B.T."/>
            <person name="Song X."/>
            <person name="Sykes S."/>
            <person name="Tran B."/>
            <person name="Walsh L."/>
            <person name="Xia Y."/>
            <person name="Yang J."/>
            <person name="Young S."/>
            <person name="Zeng Q."/>
            <person name="Zheng X."/>
            <person name="Stephens R."/>
            <person name="Nusbaum C."/>
            <person name="Birren B.W."/>
            <person name="Azadi P."/>
            <person name="Lempicki R.A."/>
            <person name="Cuomo C.A."/>
            <person name="Kovacs J.A."/>
        </authorList>
    </citation>
    <scope>NUCLEOTIDE SEQUENCE [LARGE SCALE GENOMIC DNA]</scope>
    <source>
        <strain evidence="11">RU7</strain>
    </source>
</reference>
<dbReference type="EMBL" id="LFWA01000017">
    <property type="protein sequence ID" value="KTW26525.1"/>
    <property type="molecule type" value="Genomic_DNA"/>
</dbReference>
<evidence type="ECO:0000313" key="10">
    <source>
        <dbReference type="EMBL" id="KTW26525.1"/>
    </source>
</evidence>
<feature type="compositionally biased region" description="Basic and acidic residues" evidence="9">
    <location>
        <begin position="157"/>
        <end position="167"/>
    </location>
</feature>
<evidence type="ECO:0000256" key="8">
    <source>
        <dbReference type="RuleBase" id="RU364143"/>
    </source>
</evidence>
<evidence type="ECO:0000313" key="11">
    <source>
        <dbReference type="Proteomes" id="UP000053447"/>
    </source>
</evidence>
<comment type="subunit">
    <text evidence="8">Component of the Mediator complex.</text>
</comment>
<dbReference type="GeneID" id="28941960"/>